<keyword evidence="1" id="KW-1133">Transmembrane helix</keyword>
<feature type="transmembrane region" description="Helical" evidence="1">
    <location>
        <begin position="151"/>
        <end position="172"/>
    </location>
</feature>
<keyword evidence="1" id="KW-0812">Transmembrane</keyword>
<dbReference type="OrthoDB" id="29851at2759"/>
<dbReference type="Proteomes" id="UP000475862">
    <property type="component" value="Unassembled WGS sequence"/>
</dbReference>
<evidence type="ECO:0000313" key="3">
    <source>
        <dbReference type="Proteomes" id="UP000475862"/>
    </source>
</evidence>
<protein>
    <submittedName>
        <fullName evidence="2">Uncharacterized protein</fullName>
    </submittedName>
</protein>
<comment type="caution">
    <text evidence="2">The sequence shown here is derived from an EMBL/GenBank/DDBJ whole genome shotgun (WGS) entry which is preliminary data.</text>
</comment>
<evidence type="ECO:0000256" key="1">
    <source>
        <dbReference type="SAM" id="Phobius"/>
    </source>
</evidence>
<sequence>MDHNYALKIPQEDVQLSDGEDVIDGPVNFNVPQQASETYFTVPVCENQKNKAEFCPFIAIISVDINEYWLRSNIRHNHFPPIVDILVAHLRRSIGIAGTTTGRFSNSIRHIYNNEIFVVSINRRKIMRNDTIPYNNNIDARNLLLLLFPDVAVRVILSTLTLVVILFVLALVCSDATIDTKPEFTYKTVASQLIPPKSKVSSSVIDTIAGVILSPASFARTSTLPSSCKIEYEIIFTLEMAIDAVEFPTCIPNTIERDISKKVVQQIQ</sequence>
<proteinExistence type="predicted"/>
<organism evidence="2 3">
    <name type="scientific">Aphis glycines</name>
    <name type="common">Soybean aphid</name>
    <dbReference type="NCBI Taxonomy" id="307491"/>
    <lineage>
        <taxon>Eukaryota</taxon>
        <taxon>Metazoa</taxon>
        <taxon>Ecdysozoa</taxon>
        <taxon>Arthropoda</taxon>
        <taxon>Hexapoda</taxon>
        <taxon>Insecta</taxon>
        <taxon>Pterygota</taxon>
        <taxon>Neoptera</taxon>
        <taxon>Paraneoptera</taxon>
        <taxon>Hemiptera</taxon>
        <taxon>Sternorrhyncha</taxon>
        <taxon>Aphidomorpha</taxon>
        <taxon>Aphidoidea</taxon>
        <taxon>Aphididae</taxon>
        <taxon>Aphidini</taxon>
        <taxon>Aphis</taxon>
        <taxon>Aphis</taxon>
    </lineage>
</organism>
<gene>
    <name evidence="2" type="ORF">AGLY_010357</name>
</gene>
<dbReference type="EMBL" id="VYZN01000040">
    <property type="protein sequence ID" value="KAE9532155.1"/>
    <property type="molecule type" value="Genomic_DNA"/>
</dbReference>
<reference evidence="2 3" key="1">
    <citation type="submission" date="2019-08" db="EMBL/GenBank/DDBJ databases">
        <title>The genome of the soybean aphid Biotype 1, its phylome, world population structure and adaptation to the North American continent.</title>
        <authorList>
            <person name="Giordano R."/>
            <person name="Donthu R.K."/>
            <person name="Hernandez A.G."/>
            <person name="Wright C.L."/>
            <person name="Zimin A.V."/>
        </authorList>
    </citation>
    <scope>NUCLEOTIDE SEQUENCE [LARGE SCALE GENOMIC DNA]</scope>
    <source>
        <tissue evidence="2">Whole aphids</tissue>
    </source>
</reference>
<name>A0A6G0TG60_APHGL</name>
<keyword evidence="1" id="KW-0472">Membrane</keyword>
<dbReference type="AlphaFoldDB" id="A0A6G0TG60"/>
<evidence type="ECO:0000313" key="2">
    <source>
        <dbReference type="EMBL" id="KAE9532155.1"/>
    </source>
</evidence>
<accession>A0A6G0TG60</accession>
<keyword evidence="3" id="KW-1185">Reference proteome</keyword>